<evidence type="ECO:0000256" key="6">
    <source>
        <dbReference type="SAM" id="MobiDB-lite"/>
    </source>
</evidence>
<dbReference type="EMBL" id="VSRR010000171">
    <property type="protein sequence ID" value="MPC11589.1"/>
    <property type="molecule type" value="Genomic_DNA"/>
</dbReference>
<evidence type="ECO:0000256" key="3">
    <source>
        <dbReference type="ARBA" id="ARBA00022989"/>
    </source>
</evidence>
<dbReference type="GO" id="GO:0003677">
    <property type="term" value="F:DNA binding"/>
    <property type="evidence" value="ECO:0007669"/>
    <property type="project" value="UniProtKB-KW"/>
</dbReference>
<feature type="compositionally biased region" description="Basic and acidic residues" evidence="6">
    <location>
        <begin position="333"/>
        <end position="346"/>
    </location>
</feature>
<feature type="transmembrane region" description="Helical" evidence="7">
    <location>
        <begin position="136"/>
        <end position="156"/>
    </location>
</feature>
<protein>
    <submittedName>
        <fullName evidence="9">Putative homeodomain transcription factor</fullName>
    </submittedName>
</protein>
<dbReference type="Proteomes" id="UP000324222">
    <property type="component" value="Unassembled WGS sequence"/>
</dbReference>
<feature type="region of interest" description="Disordered" evidence="6">
    <location>
        <begin position="470"/>
        <end position="569"/>
    </location>
</feature>
<evidence type="ECO:0000259" key="8">
    <source>
        <dbReference type="Pfam" id="PF12129"/>
    </source>
</evidence>
<feature type="compositionally biased region" description="Basic and acidic residues" evidence="6">
    <location>
        <begin position="269"/>
        <end position="281"/>
    </location>
</feature>
<feature type="compositionally biased region" description="Polar residues" evidence="6">
    <location>
        <begin position="287"/>
        <end position="303"/>
    </location>
</feature>
<name>A0A5B7CQ32_PORTR</name>
<feature type="transmembrane region" description="Helical" evidence="7">
    <location>
        <begin position="814"/>
        <end position="835"/>
    </location>
</feature>
<comment type="subcellular location">
    <subcellularLocation>
        <location evidence="1">Membrane</location>
        <topology evidence="1">Multi-pass membrane protein</topology>
    </subcellularLocation>
</comment>
<feature type="compositionally biased region" description="Polar residues" evidence="6">
    <location>
        <begin position="501"/>
        <end position="522"/>
    </location>
</feature>
<dbReference type="OrthoDB" id="10066656at2759"/>
<feature type="region of interest" description="Disordered" evidence="6">
    <location>
        <begin position="262"/>
        <end position="404"/>
    </location>
</feature>
<accession>A0A5B7CQ32</accession>
<feature type="compositionally biased region" description="Low complexity" evidence="6">
    <location>
        <begin position="347"/>
        <end position="360"/>
    </location>
</feature>
<keyword evidence="4 7" id="KW-0472">Membrane</keyword>
<keyword evidence="2 7" id="KW-0812">Transmembrane</keyword>
<feature type="transmembrane region" description="Helical" evidence="7">
    <location>
        <begin position="106"/>
        <end position="124"/>
    </location>
</feature>
<proteinExistence type="predicted"/>
<keyword evidence="10" id="KW-1185">Reference proteome</keyword>
<evidence type="ECO:0000313" key="10">
    <source>
        <dbReference type="Proteomes" id="UP000324222"/>
    </source>
</evidence>
<organism evidence="9 10">
    <name type="scientific">Portunus trituberculatus</name>
    <name type="common">Swimming crab</name>
    <name type="synonym">Neptunus trituberculatus</name>
    <dbReference type="NCBI Taxonomy" id="210409"/>
    <lineage>
        <taxon>Eukaryota</taxon>
        <taxon>Metazoa</taxon>
        <taxon>Ecdysozoa</taxon>
        <taxon>Arthropoda</taxon>
        <taxon>Crustacea</taxon>
        <taxon>Multicrustacea</taxon>
        <taxon>Malacostraca</taxon>
        <taxon>Eumalacostraca</taxon>
        <taxon>Eucarida</taxon>
        <taxon>Decapoda</taxon>
        <taxon>Pleocyemata</taxon>
        <taxon>Brachyura</taxon>
        <taxon>Eubrachyura</taxon>
        <taxon>Portunoidea</taxon>
        <taxon>Portunidae</taxon>
        <taxon>Portuninae</taxon>
        <taxon>Portunus</taxon>
    </lineage>
</organism>
<dbReference type="GO" id="GO:0005783">
    <property type="term" value="C:endoplasmic reticulum"/>
    <property type="evidence" value="ECO:0007669"/>
    <property type="project" value="InterPro"/>
</dbReference>
<feature type="compositionally biased region" description="Polar residues" evidence="6">
    <location>
        <begin position="361"/>
        <end position="380"/>
    </location>
</feature>
<evidence type="ECO:0000313" key="9">
    <source>
        <dbReference type="EMBL" id="MPC11589.1"/>
    </source>
</evidence>
<dbReference type="AlphaFoldDB" id="A0A5B7CQ32"/>
<comment type="caution">
    <text evidence="9">The sequence shown here is derived from an EMBL/GenBank/DDBJ whole genome shotgun (WGS) entry which is preliminary data.</text>
</comment>
<keyword evidence="3 7" id="KW-1133">Transmembrane helix</keyword>
<feature type="transmembrane region" description="Helical" evidence="7">
    <location>
        <begin position="691"/>
        <end position="715"/>
    </location>
</feature>
<sequence length="930" mass="103067">MVLESALGWYQGRISLYDKQSWETTVEQRILQGLSYTPRKTANPKTEFIDVDLVRGVLCVCVCVCACDSPRSSAGHPASFAHYGASSELIDRSLGSTFPKAKPHSGLWLAGLHGIARIALLPLYPHWWVRETSFCGFLVVLFIYCSIVYCSAVVLVNRNDEHLMKDLSVSEAVLPAVALVMLSIIHSQIVCTRHPGGPSSPSHSARCLSVRCGVGRRTARLVRRSVAMSGRGKNVVCDCWKRDVAKLTSGFIKKSTTPVKTRSLKNFRSHSEEPRGEEPHPPRPRSASENCVSPASSSTSPDVQPQIIIFKARGEGGGEVEEQGTTTSSSSDRSPDIHSGGPEDGKFFSSLSAKSSPNPSYTSQSENEDTQTVISPSQLATEGDEGDSGLEGTTETARDERTVTDKHLKLPLPSVRHRGHCRKVCQHDESGEGEEALYAERWRGMTRCHNHHPPPAYSCCGAKLTEASVASHHHHHHHHNHPHHQPHNHHCSPQKFPVSVERSSCNSSCESDGEQSPTSQYSKSKHSEFEWTGITTNSDDLSYSSDSEGGWDDQEDGPRSSQPPGFLRPETLDWNIQGSPAAIITATPNVSVKVSCKIFEGVEVKKVDLSVLDISSAVISKVDSLRHTTVYLQFGLTMAIVIALVPSLCRLNYGALVTLLDALVTQDSQDWPNALSHAFKTLLSDLFGSSAWASSVILLSCINRFLLASGFFFLLSVAERTFKQRFLYAKHFCYLTSARRARKYDLPHFRLNKVHNIKTWLSVRSCLRKRGPQRSVDVIVSATFALTLLLVCYLCFELLREDEKLQNSMYSIELFLWCFAIGIYLIRFMTLGAMINKKYSSLSVLITEQINMYLHMEQKPQKKDELTLANNVLKLVSVLLKELESPFKISGLSANPLLYNVTKLVVLSACSGVLSDLLGFKLKLHKIKFK</sequence>
<keyword evidence="9" id="KW-0371">Homeobox</keyword>
<keyword evidence="5" id="KW-0325">Glycoprotein</keyword>
<dbReference type="PANTHER" id="PTHR12680">
    <property type="entry name" value="PUTATIVE HOMEODOMAIN TRANSCRIPTION FACTOR PHTF"/>
    <property type="match status" value="1"/>
</dbReference>
<dbReference type="InterPro" id="IPR021980">
    <property type="entry name" value="PHTF1/2_N"/>
</dbReference>
<evidence type="ECO:0000256" key="2">
    <source>
        <dbReference type="ARBA" id="ARBA00022692"/>
    </source>
</evidence>
<evidence type="ECO:0000256" key="4">
    <source>
        <dbReference type="ARBA" id="ARBA00023136"/>
    </source>
</evidence>
<dbReference type="PANTHER" id="PTHR12680:SF6">
    <property type="entry name" value="PROTEIN PHTF"/>
    <property type="match status" value="1"/>
</dbReference>
<feature type="domain" description="PHTF1/2 N-terminal" evidence="8">
    <location>
        <begin position="3"/>
        <end position="57"/>
    </location>
</feature>
<feature type="domain" description="PHTF1/2 N-terminal" evidence="8">
    <location>
        <begin position="87"/>
        <end position="194"/>
    </location>
</feature>
<keyword evidence="9" id="KW-0238">DNA-binding</keyword>
<evidence type="ECO:0000256" key="1">
    <source>
        <dbReference type="ARBA" id="ARBA00004141"/>
    </source>
</evidence>
<gene>
    <name evidence="9" type="primary">phtf</name>
    <name evidence="9" type="ORF">E2C01_004258</name>
</gene>
<dbReference type="InterPro" id="IPR039775">
    <property type="entry name" value="PHTF1/2"/>
</dbReference>
<evidence type="ECO:0000256" key="5">
    <source>
        <dbReference type="ARBA" id="ARBA00023180"/>
    </source>
</evidence>
<reference evidence="9 10" key="1">
    <citation type="submission" date="2019-05" db="EMBL/GenBank/DDBJ databases">
        <title>Another draft genome of Portunus trituberculatus and its Hox gene families provides insights of decapod evolution.</title>
        <authorList>
            <person name="Jeong J.-H."/>
            <person name="Song I."/>
            <person name="Kim S."/>
            <person name="Choi T."/>
            <person name="Kim D."/>
            <person name="Ryu S."/>
            <person name="Kim W."/>
        </authorList>
    </citation>
    <scope>NUCLEOTIDE SEQUENCE [LARGE SCALE GENOMIC DNA]</scope>
    <source>
        <tissue evidence="9">Muscle</tissue>
    </source>
</reference>
<feature type="transmembrane region" description="Helical" evidence="7">
    <location>
        <begin position="778"/>
        <end position="799"/>
    </location>
</feature>
<dbReference type="Pfam" id="PF12129">
    <property type="entry name" value="PHTF1-2_N"/>
    <property type="match status" value="2"/>
</dbReference>
<feature type="compositionally biased region" description="Polar residues" evidence="6">
    <location>
        <begin position="533"/>
        <end position="547"/>
    </location>
</feature>
<feature type="compositionally biased region" description="Basic residues" evidence="6">
    <location>
        <begin position="471"/>
        <end position="492"/>
    </location>
</feature>
<evidence type="ECO:0000256" key="7">
    <source>
        <dbReference type="SAM" id="Phobius"/>
    </source>
</evidence>
<dbReference type="GO" id="GO:0016020">
    <property type="term" value="C:membrane"/>
    <property type="evidence" value="ECO:0007669"/>
    <property type="project" value="UniProtKB-SubCell"/>
</dbReference>